<accession>X0SGZ6</accession>
<protein>
    <submittedName>
        <fullName evidence="1">Uncharacterized protein</fullName>
    </submittedName>
</protein>
<organism evidence="1">
    <name type="scientific">marine sediment metagenome</name>
    <dbReference type="NCBI Taxonomy" id="412755"/>
    <lineage>
        <taxon>unclassified sequences</taxon>
        <taxon>metagenomes</taxon>
        <taxon>ecological metagenomes</taxon>
    </lineage>
</organism>
<feature type="non-terminal residue" evidence="1">
    <location>
        <position position="39"/>
    </location>
</feature>
<name>X0SGZ6_9ZZZZ</name>
<dbReference type="EMBL" id="BARS01009473">
    <property type="protein sequence ID" value="GAF75157.1"/>
    <property type="molecule type" value="Genomic_DNA"/>
</dbReference>
<reference evidence="1" key="1">
    <citation type="journal article" date="2014" name="Front. Microbiol.">
        <title>High frequency of phylogenetically diverse reductive dehalogenase-homologous genes in deep subseafloor sedimentary metagenomes.</title>
        <authorList>
            <person name="Kawai M."/>
            <person name="Futagami T."/>
            <person name="Toyoda A."/>
            <person name="Takaki Y."/>
            <person name="Nishi S."/>
            <person name="Hori S."/>
            <person name="Arai W."/>
            <person name="Tsubouchi T."/>
            <person name="Morono Y."/>
            <person name="Uchiyama I."/>
            <person name="Ito T."/>
            <person name="Fujiyama A."/>
            <person name="Inagaki F."/>
            <person name="Takami H."/>
        </authorList>
    </citation>
    <scope>NUCLEOTIDE SEQUENCE</scope>
    <source>
        <strain evidence="1">Expedition CK06-06</strain>
    </source>
</reference>
<proteinExistence type="predicted"/>
<dbReference type="AlphaFoldDB" id="X0SGZ6"/>
<evidence type="ECO:0000313" key="1">
    <source>
        <dbReference type="EMBL" id="GAF75157.1"/>
    </source>
</evidence>
<gene>
    <name evidence="1" type="ORF">S01H1_17810</name>
</gene>
<sequence>MSAFAPVLIAGDWRASLDARAGFRAFDPISAGEIGPEFP</sequence>
<comment type="caution">
    <text evidence="1">The sequence shown here is derived from an EMBL/GenBank/DDBJ whole genome shotgun (WGS) entry which is preliminary data.</text>
</comment>